<dbReference type="PROSITE" id="PS50889">
    <property type="entry name" value="S4"/>
    <property type="match status" value="1"/>
</dbReference>
<keyword evidence="2 10" id="KW-0963">Cytoplasm</keyword>
<dbReference type="Pfam" id="PF01479">
    <property type="entry name" value="S4"/>
    <property type="match status" value="1"/>
</dbReference>
<keyword evidence="8 10" id="KW-0030">Aminoacyl-tRNA synthetase</keyword>
<feature type="short sequence motif" description="'HIGH' region" evidence="10">
    <location>
        <begin position="48"/>
        <end position="57"/>
    </location>
</feature>
<protein>
    <recommendedName>
        <fullName evidence="10">Tyrosine--tRNA ligase</fullName>
        <ecNumber evidence="10">6.1.1.1</ecNumber>
    </recommendedName>
    <alternativeName>
        <fullName evidence="10">Tyrosyl-tRNA synthetase</fullName>
        <shortName evidence="10">TyrRS</shortName>
    </alternativeName>
</protein>
<dbReference type="CDD" id="cd00165">
    <property type="entry name" value="S4"/>
    <property type="match status" value="1"/>
</dbReference>
<dbReference type="InterPro" id="IPR002305">
    <property type="entry name" value="aa-tRNA-synth_Ic"/>
</dbReference>
<dbReference type="EC" id="6.1.1.1" evidence="10"/>
<dbReference type="PRINTS" id="PR01040">
    <property type="entry name" value="TRNASYNTHTYR"/>
</dbReference>
<evidence type="ECO:0000256" key="11">
    <source>
        <dbReference type="PROSITE-ProRule" id="PRU00182"/>
    </source>
</evidence>
<evidence type="ECO:0000256" key="4">
    <source>
        <dbReference type="ARBA" id="ARBA00022741"/>
    </source>
</evidence>
<dbReference type="CDD" id="cd00805">
    <property type="entry name" value="TyrRS_core"/>
    <property type="match status" value="1"/>
</dbReference>
<dbReference type="Pfam" id="PF00579">
    <property type="entry name" value="tRNA-synt_1b"/>
    <property type="match status" value="1"/>
</dbReference>
<feature type="domain" description="RNA-binding S4" evidence="12">
    <location>
        <begin position="348"/>
        <end position="392"/>
    </location>
</feature>
<dbReference type="AlphaFoldDB" id="A0A1M6BU67"/>
<evidence type="ECO:0000259" key="12">
    <source>
        <dbReference type="Pfam" id="PF01479"/>
    </source>
</evidence>
<dbReference type="GO" id="GO:0005829">
    <property type="term" value="C:cytosol"/>
    <property type="evidence" value="ECO:0007669"/>
    <property type="project" value="TreeGrafter"/>
</dbReference>
<reference evidence="13 14" key="1">
    <citation type="submission" date="2016-11" db="EMBL/GenBank/DDBJ databases">
        <authorList>
            <person name="Varghese N."/>
            <person name="Submissions S."/>
        </authorList>
    </citation>
    <scope>NUCLEOTIDE SEQUENCE [LARGE SCALE GENOMIC DNA]</scope>
    <source>
        <strain evidence="13 14">DSM 19027</strain>
    </source>
</reference>
<proteinExistence type="inferred from homology"/>
<feature type="short sequence motif" description="'KMSKS' region" evidence="10">
    <location>
        <begin position="232"/>
        <end position="236"/>
    </location>
</feature>
<dbReference type="Gene3D" id="3.10.290.10">
    <property type="entry name" value="RNA-binding S4 domain"/>
    <property type="match status" value="1"/>
</dbReference>
<dbReference type="InterPro" id="IPR036986">
    <property type="entry name" value="S4_RNA-bd_sf"/>
</dbReference>
<feature type="binding site" evidence="10">
    <location>
        <position position="235"/>
    </location>
    <ligand>
        <name>ATP</name>
        <dbReference type="ChEBI" id="CHEBI:30616"/>
    </ligand>
</feature>
<dbReference type="SUPFAM" id="SSF55174">
    <property type="entry name" value="Alpha-L RNA-binding motif"/>
    <property type="match status" value="1"/>
</dbReference>
<dbReference type="SUPFAM" id="SSF52374">
    <property type="entry name" value="Nucleotidylyl transferase"/>
    <property type="match status" value="1"/>
</dbReference>
<keyword evidence="4 10" id="KW-0547">Nucleotide-binding</keyword>
<keyword evidence="14" id="KW-1185">Reference proteome</keyword>
<dbReference type="GO" id="GO:0003723">
    <property type="term" value="F:RNA binding"/>
    <property type="evidence" value="ECO:0007669"/>
    <property type="project" value="UniProtKB-KW"/>
</dbReference>
<dbReference type="InterPro" id="IPR002307">
    <property type="entry name" value="Tyr-tRNA-ligase"/>
</dbReference>
<dbReference type="HAMAP" id="MF_02007">
    <property type="entry name" value="Tyr_tRNA_synth_type2"/>
    <property type="match status" value="1"/>
</dbReference>
<evidence type="ECO:0000256" key="5">
    <source>
        <dbReference type="ARBA" id="ARBA00022840"/>
    </source>
</evidence>
<comment type="function">
    <text evidence="10">Catalyzes the attachment of tyrosine to tRNA(Tyr) in a two-step reaction: tyrosine is first activated by ATP to form Tyr-AMP and then transferred to the acceptor end of tRNA(Tyr).</text>
</comment>
<evidence type="ECO:0000256" key="10">
    <source>
        <dbReference type="HAMAP-Rule" id="MF_02007"/>
    </source>
</evidence>
<dbReference type="EMBL" id="FQZP01000003">
    <property type="protein sequence ID" value="SHI52231.1"/>
    <property type="molecule type" value="Genomic_DNA"/>
</dbReference>
<evidence type="ECO:0000313" key="13">
    <source>
        <dbReference type="EMBL" id="SHI52231.1"/>
    </source>
</evidence>
<comment type="subcellular location">
    <subcellularLocation>
        <location evidence="10">Cytoplasm</location>
    </subcellularLocation>
</comment>
<dbReference type="InterPro" id="IPR002942">
    <property type="entry name" value="S4_RNA-bd"/>
</dbReference>
<evidence type="ECO:0000256" key="1">
    <source>
        <dbReference type="ARBA" id="ARBA00011738"/>
    </source>
</evidence>
<dbReference type="GO" id="GO:0005524">
    <property type="term" value="F:ATP binding"/>
    <property type="evidence" value="ECO:0007669"/>
    <property type="project" value="UniProtKB-UniRule"/>
</dbReference>
<keyword evidence="3 10" id="KW-0436">Ligase</keyword>
<organism evidence="13 14">
    <name type="scientific">Thermoclostridium caenicola</name>
    <dbReference type="NCBI Taxonomy" id="659425"/>
    <lineage>
        <taxon>Bacteria</taxon>
        <taxon>Bacillati</taxon>
        <taxon>Bacillota</taxon>
        <taxon>Clostridia</taxon>
        <taxon>Eubacteriales</taxon>
        <taxon>Oscillospiraceae</taxon>
        <taxon>Thermoclostridium</taxon>
    </lineage>
</organism>
<keyword evidence="6 11" id="KW-0694">RNA-binding</keyword>
<dbReference type="PANTHER" id="PTHR11766:SF1">
    <property type="entry name" value="TYROSINE--TRNA LIGASE"/>
    <property type="match status" value="1"/>
</dbReference>
<dbReference type="PANTHER" id="PTHR11766">
    <property type="entry name" value="TYROSYL-TRNA SYNTHETASE"/>
    <property type="match status" value="1"/>
</dbReference>
<dbReference type="GO" id="GO:0004831">
    <property type="term" value="F:tyrosine-tRNA ligase activity"/>
    <property type="evidence" value="ECO:0007669"/>
    <property type="project" value="UniProtKB-UniRule"/>
</dbReference>
<dbReference type="FunFam" id="3.40.50.620:FF:000061">
    <property type="entry name" value="Tyrosine--tRNA ligase"/>
    <property type="match status" value="1"/>
</dbReference>
<name>A0A1M6BU67_9FIRM</name>
<keyword evidence="7 10" id="KW-0648">Protein biosynthesis</keyword>
<evidence type="ECO:0000256" key="3">
    <source>
        <dbReference type="ARBA" id="ARBA00022598"/>
    </source>
</evidence>
<dbReference type="GO" id="GO:0006437">
    <property type="term" value="P:tyrosyl-tRNA aminoacylation"/>
    <property type="evidence" value="ECO:0007669"/>
    <property type="project" value="UniProtKB-UniRule"/>
</dbReference>
<gene>
    <name evidence="10" type="primary">tyrS</name>
    <name evidence="13" type="ORF">SAMN05444373_1003124</name>
</gene>
<comment type="similarity">
    <text evidence="10">Belongs to the class-I aminoacyl-tRNA synthetase family. TyrS type 2 subfamily.</text>
</comment>
<sequence>MQMLPIHEQMRIIAKGAAEIINPEELQRKLHDAAGKGRPLTVKLGLDPTAPDLHLGHAVVLRKIRQMQELGHRAVIILGDFTAMIGDPSGKSKTRKQLTHEETLRNAATYKEQLFRILMPERTEIRFNSEWLSGLNLAAVLELAGKTTVARILERDDFKSRFSANLTIGLHELFYPLMQSYDSVAIQADIEMGGTDQRFNILMGRDIQKHYGQESQVALFMPILEGTDGVEKMSKSLGNSIGINEDPRVMFEKIMAIPDSLIIRYFELCTDLHPDEVDLYRERLDNGENPRDIKACLAHEIVRLYHGRQAADAAREYFNTVYRDREPPKDMVDLDVSPFTDDQGNTDLVRILVKSGFAPSSSEARRLILQGGVRLNAEKVNQFRIPVRDGDILQAGRKHFTRLCKPDRTC</sequence>
<dbReference type="PROSITE" id="PS00178">
    <property type="entry name" value="AA_TRNA_LIGASE_I"/>
    <property type="match status" value="1"/>
</dbReference>
<evidence type="ECO:0000256" key="9">
    <source>
        <dbReference type="ARBA" id="ARBA00048248"/>
    </source>
</evidence>
<dbReference type="Gene3D" id="3.40.50.620">
    <property type="entry name" value="HUPs"/>
    <property type="match status" value="1"/>
</dbReference>
<dbReference type="Gene3D" id="1.10.240.10">
    <property type="entry name" value="Tyrosyl-Transfer RNA Synthetase"/>
    <property type="match status" value="1"/>
</dbReference>
<evidence type="ECO:0000256" key="2">
    <source>
        <dbReference type="ARBA" id="ARBA00022490"/>
    </source>
</evidence>
<dbReference type="InterPro" id="IPR001412">
    <property type="entry name" value="aa-tRNA-synth_I_CS"/>
</dbReference>
<dbReference type="InterPro" id="IPR024088">
    <property type="entry name" value="Tyr-tRNA-ligase_bac-type"/>
</dbReference>
<dbReference type="InterPro" id="IPR014729">
    <property type="entry name" value="Rossmann-like_a/b/a_fold"/>
</dbReference>
<evidence type="ECO:0000256" key="7">
    <source>
        <dbReference type="ARBA" id="ARBA00022917"/>
    </source>
</evidence>
<dbReference type="Proteomes" id="UP000324781">
    <property type="component" value="Unassembled WGS sequence"/>
</dbReference>
<dbReference type="NCBIfam" id="TIGR00234">
    <property type="entry name" value="tyrS"/>
    <property type="match status" value="1"/>
</dbReference>
<keyword evidence="5 10" id="KW-0067">ATP-binding</keyword>
<evidence type="ECO:0000313" key="14">
    <source>
        <dbReference type="Proteomes" id="UP000324781"/>
    </source>
</evidence>
<dbReference type="InterPro" id="IPR024108">
    <property type="entry name" value="Tyr-tRNA-ligase_bac_2"/>
</dbReference>
<comment type="subunit">
    <text evidence="1 10">Homodimer.</text>
</comment>
<evidence type="ECO:0000256" key="6">
    <source>
        <dbReference type="ARBA" id="ARBA00022884"/>
    </source>
</evidence>
<evidence type="ECO:0000256" key="8">
    <source>
        <dbReference type="ARBA" id="ARBA00023146"/>
    </source>
</evidence>
<comment type="catalytic activity">
    <reaction evidence="9 10">
        <text>tRNA(Tyr) + L-tyrosine + ATP = L-tyrosyl-tRNA(Tyr) + AMP + diphosphate + H(+)</text>
        <dbReference type="Rhea" id="RHEA:10220"/>
        <dbReference type="Rhea" id="RHEA-COMP:9706"/>
        <dbReference type="Rhea" id="RHEA-COMP:9707"/>
        <dbReference type="ChEBI" id="CHEBI:15378"/>
        <dbReference type="ChEBI" id="CHEBI:30616"/>
        <dbReference type="ChEBI" id="CHEBI:33019"/>
        <dbReference type="ChEBI" id="CHEBI:58315"/>
        <dbReference type="ChEBI" id="CHEBI:78442"/>
        <dbReference type="ChEBI" id="CHEBI:78536"/>
        <dbReference type="ChEBI" id="CHEBI:456215"/>
        <dbReference type="EC" id="6.1.1.1"/>
    </reaction>
</comment>
<accession>A0A1M6BU67</accession>